<feature type="transmembrane region" description="Helical" evidence="11">
    <location>
        <begin position="508"/>
        <end position="528"/>
    </location>
</feature>
<reference evidence="14" key="1">
    <citation type="submission" date="2021-02" db="EMBL/GenBank/DDBJ databases">
        <authorList>
            <person name="Nowell W R."/>
        </authorList>
    </citation>
    <scope>NUCLEOTIDE SEQUENCE</scope>
</reference>
<dbReference type="GO" id="GO:0012505">
    <property type="term" value="C:endomembrane system"/>
    <property type="evidence" value="ECO:0007669"/>
    <property type="project" value="UniProtKB-SubCell"/>
</dbReference>
<comment type="similarity">
    <text evidence="2">Belongs to the DRAM/TMEM150 family.</text>
</comment>
<keyword evidence="4 11" id="KW-0812">Transmembrane</keyword>
<evidence type="ECO:0000256" key="2">
    <source>
        <dbReference type="ARBA" id="ARBA00006565"/>
    </source>
</evidence>
<dbReference type="Pfam" id="PF10277">
    <property type="entry name" value="Frag1"/>
    <property type="match status" value="1"/>
</dbReference>
<proteinExistence type="inferred from homology"/>
<dbReference type="GO" id="GO:0008270">
    <property type="term" value="F:zinc ion binding"/>
    <property type="evidence" value="ECO:0007669"/>
    <property type="project" value="UniProtKB-KW"/>
</dbReference>
<comment type="similarity">
    <text evidence="3">Belongs to the requiem/DPF family.</text>
</comment>
<dbReference type="AlphaFoldDB" id="A0A818GQD7"/>
<dbReference type="SUPFAM" id="SSF57903">
    <property type="entry name" value="FYVE/PHD zinc finger"/>
    <property type="match status" value="2"/>
</dbReference>
<evidence type="ECO:0000313" key="16">
    <source>
        <dbReference type="Proteomes" id="UP000663823"/>
    </source>
</evidence>
<feature type="domain" description="C2H2-type" evidence="13">
    <location>
        <begin position="168"/>
        <end position="204"/>
    </location>
</feature>
<comment type="subcellular location">
    <subcellularLocation>
        <location evidence="1">Endomembrane system</location>
        <topology evidence="1">Multi-pass membrane protein</topology>
    </subcellularLocation>
</comment>
<organism evidence="14 16">
    <name type="scientific">Rotaria sordida</name>
    <dbReference type="NCBI Taxonomy" id="392033"/>
    <lineage>
        <taxon>Eukaryota</taxon>
        <taxon>Metazoa</taxon>
        <taxon>Spiralia</taxon>
        <taxon>Gnathifera</taxon>
        <taxon>Rotifera</taxon>
        <taxon>Eurotatoria</taxon>
        <taxon>Bdelloidea</taxon>
        <taxon>Philodinida</taxon>
        <taxon>Philodinidae</taxon>
        <taxon>Rotaria</taxon>
    </lineage>
</organism>
<gene>
    <name evidence="15" type="ORF">FNK824_LOCUS2470</name>
    <name evidence="14" type="ORF">OTI717_LOCUS1273</name>
</gene>
<keyword evidence="5" id="KW-0479">Metal-binding</keyword>
<dbReference type="InterPro" id="IPR025750">
    <property type="entry name" value="DPF1-3_N"/>
</dbReference>
<dbReference type="PANTHER" id="PTHR21324">
    <property type="entry name" value="FASTING-INDUCIBLE INTEGRAL MEMBRANE PROTEIN TM6P1-RELATED"/>
    <property type="match status" value="1"/>
</dbReference>
<evidence type="ECO:0000256" key="1">
    <source>
        <dbReference type="ARBA" id="ARBA00004127"/>
    </source>
</evidence>
<dbReference type="EMBL" id="CAJOAX010000051">
    <property type="protein sequence ID" value="CAF3493464.1"/>
    <property type="molecule type" value="Genomic_DNA"/>
</dbReference>
<keyword evidence="6 10" id="KW-0863">Zinc-finger</keyword>
<dbReference type="InterPro" id="IPR013087">
    <property type="entry name" value="Znf_C2H2_type"/>
</dbReference>
<feature type="transmembrane region" description="Helical" evidence="11">
    <location>
        <begin position="574"/>
        <end position="599"/>
    </location>
</feature>
<evidence type="ECO:0000256" key="8">
    <source>
        <dbReference type="ARBA" id="ARBA00022989"/>
    </source>
</evidence>
<comment type="caution">
    <text evidence="14">The sequence shown here is derived from an EMBL/GenBank/DDBJ whole genome shotgun (WGS) entry which is preliminary data.</text>
</comment>
<dbReference type="SMART" id="SM00249">
    <property type="entry name" value="PHD"/>
    <property type="match status" value="2"/>
</dbReference>
<dbReference type="Gene3D" id="3.30.40.10">
    <property type="entry name" value="Zinc/RING finger domain, C3HC4 (zinc finger)"/>
    <property type="match status" value="1"/>
</dbReference>
<dbReference type="PROSITE" id="PS50016">
    <property type="entry name" value="ZF_PHD_2"/>
    <property type="match status" value="1"/>
</dbReference>
<dbReference type="InterPro" id="IPR001965">
    <property type="entry name" value="Znf_PHD"/>
</dbReference>
<dbReference type="PROSITE" id="PS50157">
    <property type="entry name" value="ZINC_FINGER_C2H2_2"/>
    <property type="match status" value="1"/>
</dbReference>
<evidence type="ECO:0000313" key="14">
    <source>
        <dbReference type="EMBL" id="CAF3493464.1"/>
    </source>
</evidence>
<dbReference type="Pfam" id="PF00628">
    <property type="entry name" value="PHD"/>
    <property type="match status" value="1"/>
</dbReference>
<sequence length="664" mass="77025">MIPSPTSPIIIPVSSIIRVVGRNYDESILLTSKYNQSLLHDRRRRQSSTIDNQTGIQQINSSLYHKTSDRMHITRTDQVYVYPRRPYRRQIRHNPYISTVPIEQKNTKIDLNDNNNELINQSEQKYNEYLNSEIKNEPTLNIHEDRVVIPYEYIQSNKPNKRRIFMNYNCQNCKQKFKTKTQLNLHVNKCQDEPEQNEHTTRRHFSKSESLLVSLLKQEAITEKKQDIQLNNIPSIVMTQPIISSKKTKQIDDTITIDSNSIQIKLEKNDIDFVIKDSKISKKTTNKSQLISSLQSQTKPLSLITCTICGEGNLYNDELIHCSTCQKSMHAYKCLNFENNKILKTIKTYSWECVDCKKCIQCGTVEHDDELLFCDHCDRAYHLDCLNPPLSEPPPGEWYCQLCICSLQKKKENQMIEHCLYIFPLSVCLLIPLAYFLSFIVAVNLGHSKFEFPFLSRSSTDSPESCIYSQIINIASFVLFITVYIRYRQISQLIRNNPTCGKKYLQTNSIFFICGILTAFSMSIISNFPHANVFPVRLLAIYLTFTASVVALYCEMLLSSWIRPLLYSSQILPIIRTILTIICTLALLSFFVFQTITVIKYDNEKKLWTPTSPGWKYHLSTIISAWILTTSLLIYMLTLIFDFRRIKVISPKIFLTDDIIDDDG</sequence>
<dbReference type="PANTHER" id="PTHR21324:SF2">
    <property type="entry name" value="EG:22E5.9 PROTEIN"/>
    <property type="match status" value="1"/>
</dbReference>
<dbReference type="InterPro" id="IPR013083">
    <property type="entry name" value="Znf_RING/FYVE/PHD"/>
</dbReference>
<dbReference type="InterPro" id="IPR011011">
    <property type="entry name" value="Znf_FYVE_PHD"/>
</dbReference>
<accession>A0A818GQD7</accession>
<evidence type="ECO:0000259" key="12">
    <source>
        <dbReference type="PROSITE" id="PS50016"/>
    </source>
</evidence>
<evidence type="ECO:0000256" key="6">
    <source>
        <dbReference type="ARBA" id="ARBA00022771"/>
    </source>
</evidence>
<evidence type="ECO:0000256" key="9">
    <source>
        <dbReference type="ARBA" id="ARBA00023136"/>
    </source>
</evidence>
<dbReference type="Proteomes" id="UP000663874">
    <property type="component" value="Unassembled WGS sequence"/>
</dbReference>
<keyword evidence="9 11" id="KW-0472">Membrane</keyword>
<evidence type="ECO:0000313" key="15">
    <source>
        <dbReference type="EMBL" id="CAF3581856.1"/>
    </source>
</evidence>
<keyword evidence="7" id="KW-0862">Zinc</keyword>
<evidence type="ECO:0000256" key="11">
    <source>
        <dbReference type="SAM" id="Phobius"/>
    </source>
</evidence>
<feature type="transmembrane region" description="Helical" evidence="11">
    <location>
        <begin position="540"/>
        <end position="562"/>
    </location>
</feature>
<evidence type="ECO:0000256" key="5">
    <source>
        <dbReference type="ARBA" id="ARBA00022723"/>
    </source>
</evidence>
<protein>
    <recommendedName>
        <fullName evidence="17">PHD finger protein 10</fullName>
    </recommendedName>
</protein>
<keyword evidence="8 11" id="KW-1133">Transmembrane helix</keyword>
<evidence type="ECO:0008006" key="17">
    <source>
        <dbReference type="Google" id="ProtNLM"/>
    </source>
</evidence>
<evidence type="ECO:0000256" key="3">
    <source>
        <dbReference type="ARBA" id="ARBA00010539"/>
    </source>
</evidence>
<feature type="domain" description="PHD-type" evidence="12">
    <location>
        <begin position="356"/>
        <end position="406"/>
    </location>
</feature>
<dbReference type="Proteomes" id="UP000663823">
    <property type="component" value="Unassembled WGS sequence"/>
</dbReference>
<feature type="transmembrane region" description="Helical" evidence="11">
    <location>
        <begin position="467"/>
        <end position="487"/>
    </location>
</feature>
<evidence type="ECO:0000259" key="13">
    <source>
        <dbReference type="PROSITE" id="PS50157"/>
    </source>
</evidence>
<dbReference type="InterPro" id="IPR019402">
    <property type="entry name" value="CWH43_N"/>
</dbReference>
<dbReference type="EMBL" id="CAJOBE010000151">
    <property type="protein sequence ID" value="CAF3581856.1"/>
    <property type="molecule type" value="Genomic_DNA"/>
</dbReference>
<dbReference type="InterPro" id="IPR019787">
    <property type="entry name" value="Znf_PHD-finger"/>
</dbReference>
<evidence type="ECO:0000256" key="10">
    <source>
        <dbReference type="PROSITE-ProRule" id="PRU00042"/>
    </source>
</evidence>
<dbReference type="InterPro" id="IPR050911">
    <property type="entry name" value="DRAM/TMEM150_Autophagy_Mod"/>
</dbReference>
<evidence type="ECO:0000256" key="4">
    <source>
        <dbReference type="ARBA" id="ARBA00022692"/>
    </source>
</evidence>
<name>A0A818GQD7_9BILA</name>
<feature type="transmembrane region" description="Helical" evidence="11">
    <location>
        <begin position="419"/>
        <end position="447"/>
    </location>
</feature>
<dbReference type="Pfam" id="PF14051">
    <property type="entry name" value="DPF1-3_N"/>
    <property type="match status" value="1"/>
</dbReference>
<feature type="transmembrane region" description="Helical" evidence="11">
    <location>
        <begin position="619"/>
        <end position="641"/>
    </location>
</feature>
<evidence type="ECO:0000256" key="7">
    <source>
        <dbReference type="ARBA" id="ARBA00022833"/>
    </source>
</evidence>